<protein>
    <recommendedName>
        <fullName evidence="3">Secretion system C-terminal sorting domain-containing protein</fullName>
    </recommendedName>
</protein>
<dbReference type="Proteomes" id="UP000029736">
    <property type="component" value="Unassembled WGS sequence"/>
</dbReference>
<dbReference type="SUPFAM" id="SSF82171">
    <property type="entry name" value="DPP6 N-terminal domain-like"/>
    <property type="match status" value="1"/>
</dbReference>
<dbReference type="AlphaFoldDB" id="A0A098S1R9"/>
<dbReference type="Gene3D" id="2.130.10.10">
    <property type="entry name" value="YVTN repeat-like/Quinoprotein amine dehydrogenase"/>
    <property type="match status" value="3"/>
</dbReference>
<dbReference type="RefSeq" id="WP_044226485.1">
    <property type="nucleotide sequence ID" value="NZ_JBKAGJ010000002.1"/>
</dbReference>
<organism evidence="1 2">
    <name type="scientific">Phaeodactylibacter xiamenensis</name>
    <dbReference type="NCBI Taxonomy" id="1524460"/>
    <lineage>
        <taxon>Bacteria</taxon>
        <taxon>Pseudomonadati</taxon>
        <taxon>Bacteroidota</taxon>
        <taxon>Saprospiria</taxon>
        <taxon>Saprospirales</taxon>
        <taxon>Haliscomenobacteraceae</taxon>
        <taxon>Phaeodactylibacter</taxon>
    </lineage>
</organism>
<dbReference type="InterPro" id="IPR011048">
    <property type="entry name" value="Haem_d1_sf"/>
</dbReference>
<dbReference type="InterPro" id="IPR051200">
    <property type="entry name" value="Host-pathogen_enzymatic-act"/>
</dbReference>
<evidence type="ECO:0008006" key="3">
    <source>
        <dbReference type="Google" id="ProtNLM"/>
    </source>
</evidence>
<reference evidence="1 2" key="1">
    <citation type="journal article" date="2014" name="Int. J. Syst. Evol. Microbiol.">
        <title>Phaeodactylibacter xiamenensis gen. nov., sp. nov., a member of the family Saprospiraceae isolated from the marine alga Phaeodactylum tricornutum.</title>
        <authorList>
            <person name="Chen Z.Jr."/>
            <person name="Lei X."/>
            <person name="Lai Q."/>
            <person name="Li Y."/>
            <person name="Zhang B."/>
            <person name="Zhang J."/>
            <person name="Zhang H."/>
            <person name="Yang L."/>
            <person name="Zheng W."/>
            <person name="Tian Y."/>
            <person name="Yu Z."/>
            <person name="Xu H.Jr."/>
            <person name="Zheng T."/>
        </authorList>
    </citation>
    <scope>NUCLEOTIDE SEQUENCE [LARGE SCALE GENOMIC DNA]</scope>
    <source>
        <strain evidence="1 2">KD52</strain>
    </source>
</reference>
<dbReference type="STRING" id="1524460.IX84_24290"/>
<accession>A0A098S1R9</accession>
<dbReference type="SUPFAM" id="SSF51004">
    <property type="entry name" value="C-terminal (heme d1) domain of cytochrome cd1-nitrite reductase"/>
    <property type="match status" value="1"/>
</dbReference>
<comment type="caution">
    <text evidence="1">The sequence shown here is derived from an EMBL/GenBank/DDBJ whole genome shotgun (WGS) entry which is preliminary data.</text>
</comment>
<name>A0A098S1R9_9BACT</name>
<gene>
    <name evidence="1" type="ORF">IX84_24290</name>
</gene>
<sequence length="711" mass="75373">MNDFSVAAVIPTGAQPTKARISRDGSTAAVACDEADVLEVIDLATLTKQMTIPGFNNYLYRFSLITSNPRNTLFWNGFELSPDGSLAVVGGEDALQFFDTQTGDLVESIPDVPNAGQISLSGDGTHLVAVSTGNEGQLSRIALETLSLVGQLSPPGSISSSYSSVAVNMDGTRAAVTGLSGTIYLARFDEGDVVDISVTSSPNWIFSSADYQYAIEGQFYLSVIDFETAEIVGSSQGIPIQNGAVSPANNRMVATDPLRYEGLDYYEFEDPTSLNYLMRKPTGSPIEADASYSATLTPDLDRVLVANPLSGSLSVINLEEEALEALVPFSSEETYFAATDGAYAYVAKRGEDQVEVIDLETFEIVKTVSSGGDRPDQIYVLPGGDRAYVLNAGGVDRIGVLQQAGAGTSLEGSFASGNTGISWINYGLRSNLAIAKEGDYGVLATPFDDAVQIIDLGANEIVASVELENFPLRSAISDEVPGIGRFAAVTLRNGEGIAIITPIGPNAGLLDTYDIGGIPTWITYDATRRAFLICDQTNKVVRVFSIDNLSFEAPMSFSGGRIPISVAVDTFGVQHTLLRGDNPDQSNQLQIGEEVFELPGIPIHNMAVAPDGSVVAVPLIANDAVFVVKRTVVGTKAFSLPLAAPSGYSVYPNPVTSIATFEWRDGAKVPNGTVTLRLFDATGKLVLQQDKLPAGQFTVRKGGLPAGTYSY</sequence>
<dbReference type="PANTHER" id="PTHR47197">
    <property type="entry name" value="PROTEIN NIRF"/>
    <property type="match status" value="1"/>
</dbReference>
<dbReference type="InterPro" id="IPR015943">
    <property type="entry name" value="WD40/YVTN_repeat-like_dom_sf"/>
</dbReference>
<dbReference type="OrthoDB" id="9803927at2"/>
<evidence type="ECO:0000313" key="1">
    <source>
        <dbReference type="EMBL" id="KGE85768.1"/>
    </source>
</evidence>
<dbReference type="EMBL" id="JPOS01000083">
    <property type="protein sequence ID" value="KGE85768.1"/>
    <property type="molecule type" value="Genomic_DNA"/>
</dbReference>
<proteinExistence type="predicted"/>
<keyword evidence="2" id="KW-1185">Reference proteome</keyword>
<dbReference type="PANTHER" id="PTHR47197:SF3">
    <property type="entry name" value="DIHYDRO-HEME D1 DEHYDROGENASE"/>
    <property type="match status" value="1"/>
</dbReference>
<evidence type="ECO:0000313" key="2">
    <source>
        <dbReference type="Proteomes" id="UP000029736"/>
    </source>
</evidence>